<reference evidence="2 3" key="1">
    <citation type="journal article" date="2023" name="Plants (Basel)">
        <title>Bridging the Gap: Combining Genomics and Transcriptomics Approaches to Understand Stylosanthes scabra, an Orphan Legume from the Brazilian Caatinga.</title>
        <authorList>
            <person name="Ferreira-Neto J.R.C."/>
            <person name="da Silva M.D."/>
            <person name="Binneck E."/>
            <person name="de Melo N.F."/>
            <person name="da Silva R.H."/>
            <person name="de Melo A.L.T.M."/>
            <person name="Pandolfi V."/>
            <person name="Bustamante F.O."/>
            <person name="Brasileiro-Vidal A.C."/>
            <person name="Benko-Iseppon A.M."/>
        </authorList>
    </citation>
    <scope>NUCLEOTIDE SEQUENCE [LARGE SCALE GENOMIC DNA]</scope>
    <source>
        <tissue evidence="2">Leaves</tissue>
    </source>
</reference>
<evidence type="ECO:0000313" key="2">
    <source>
        <dbReference type="EMBL" id="MED6192256.1"/>
    </source>
</evidence>
<feature type="region of interest" description="Disordered" evidence="1">
    <location>
        <begin position="137"/>
        <end position="159"/>
    </location>
</feature>
<dbReference type="PANTHER" id="PTHR33237:SF35">
    <property type="entry name" value="PROTEIN, PUTATIVE-RELATED"/>
    <property type="match status" value="1"/>
</dbReference>
<gene>
    <name evidence="2" type="ORF">PIB30_008460</name>
</gene>
<evidence type="ECO:0000313" key="3">
    <source>
        <dbReference type="Proteomes" id="UP001341840"/>
    </source>
</evidence>
<comment type="caution">
    <text evidence="2">The sequence shown here is derived from an EMBL/GenBank/DDBJ whole genome shotgun (WGS) entry which is preliminary data.</text>
</comment>
<dbReference type="EMBL" id="JASCZI010211467">
    <property type="protein sequence ID" value="MED6192256.1"/>
    <property type="molecule type" value="Genomic_DNA"/>
</dbReference>
<organism evidence="2 3">
    <name type="scientific">Stylosanthes scabra</name>
    <dbReference type="NCBI Taxonomy" id="79078"/>
    <lineage>
        <taxon>Eukaryota</taxon>
        <taxon>Viridiplantae</taxon>
        <taxon>Streptophyta</taxon>
        <taxon>Embryophyta</taxon>
        <taxon>Tracheophyta</taxon>
        <taxon>Spermatophyta</taxon>
        <taxon>Magnoliopsida</taxon>
        <taxon>eudicotyledons</taxon>
        <taxon>Gunneridae</taxon>
        <taxon>Pentapetalae</taxon>
        <taxon>rosids</taxon>
        <taxon>fabids</taxon>
        <taxon>Fabales</taxon>
        <taxon>Fabaceae</taxon>
        <taxon>Papilionoideae</taxon>
        <taxon>50 kb inversion clade</taxon>
        <taxon>dalbergioids sensu lato</taxon>
        <taxon>Dalbergieae</taxon>
        <taxon>Pterocarpus clade</taxon>
        <taxon>Stylosanthes</taxon>
    </lineage>
</organism>
<keyword evidence="3" id="KW-1185">Reference proteome</keyword>
<name>A0ABU6X286_9FABA</name>
<dbReference type="PANTHER" id="PTHR33237">
    <property type="entry name" value="F2P16.13 PROTEIN-RELATED"/>
    <property type="match status" value="1"/>
</dbReference>
<accession>A0ABU6X286</accession>
<proteinExistence type="predicted"/>
<protein>
    <submittedName>
        <fullName evidence="2">Uncharacterized protein</fullName>
    </submittedName>
</protein>
<sequence>MVYLSESPKRNRSNGFLVAITAVFSFLTKRSSRLKSKAKFTSDKTAMDDSDGEEWKIELRTPPPKSPLVAPKKLLNNISSKAFGQKKKNGVGAAAEDGVWGDGGVWQKEILMGGKCEPLDFSGVIYYDINGKQVSEVPLRSPRASPLPGYLTRPTQQAH</sequence>
<evidence type="ECO:0000256" key="1">
    <source>
        <dbReference type="SAM" id="MobiDB-lite"/>
    </source>
</evidence>
<dbReference type="Proteomes" id="UP001341840">
    <property type="component" value="Unassembled WGS sequence"/>
</dbReference>